<dbReference type="Pfam" id="PF00378">
    <property type="entry name" value="ECH_1"/>
    <property type="match status" value="1"/>
</dbReference>
<dbReference type="InterPro" id="IPR001753">
    <property type="entry name" value="Enoyl-CoA_hydra/iso"/>
</dbReference>
<reference evidence="2" key="1">
    <citation type="submission" date="2021-08" db="EMBL/GenBank/DDBJ databases">
        <title>Flavobacterium sp. strain CC-SYL302.</title>
        <authorList>
            <person name="Lin S.-Y."/>
            <person name="Lee T.-H."/>
            <person name="Young C.-C."/>
        </authorList>
    </citation>
    <scope>NUCLEOTIDE SEQUENCE</scope>
    <source>
        <strain evidence="2">CC-SYL302</strain>
    </source>
</reference>
<dbReference type="PANTHER" id="PTHR42964:SF1">
    <property type="entry name" value="POLYKETIDE BIOSYNTHESIS ENOYL-COA HYDRATASE PKSH-RELATED"/>
    <property type="match status" value="1"/>
</dbReference>
<organism evidence="2 3">
    <name type="scientific">Flavobacterium agricola</name>
    <dbReference type="NCBI Taxonomy" id="2870839"/>
    <lineage>
        <taxon>Bacteria</taxon>
        <taxon>Pseudomonadati</taxon>
        <taxon>Bacteroidota</taxon>
        <taxon>Flavobacteriia</taxon>
        <taxon>Flavobacteriales</taxon>
        <taxon>Flavobacteriaceae</taxon>
        <taxon>Flavobacterium</taxon>
    </lineage>
</organism>
<dbReference type="InterPro" id="IPR051683">
    <property type="entry name" value="Enoyl-CoA_Hydratase/Isomerase"/>
</dbReference>
<protein>
    <submittedName>
        <fullName evidence="2">Enoyl-CoA hydratase/isomerase family protein</fullName>
    </submittedName>
</protein>
<sequence>MTSYIKIKFFNHVVRIKFFDEKKNSFTSEQLENLKNTITDLENNPEITVIILESEGNSVFCSGASFDELLAVSNAEQGKSFFSGFANVILAMKNSSKLIIGNVKGKAIGGGVGLIAACDYVLATNNASLKLSELAIGIGPFVIEPAVSKKIGKTAMAELALNPTEWKTAEWALQKGLYSEVFNHATDLENYLSSYAQALSLYNPEALLEMKKILWENTTDWETLLAQRAAISGKLVLSEFTKNALQKFKNK</sequence>
<keyword evidence="3" id="KW-1185">Reference proteome</keyword>
<dbReference type="CDD" id="cd06558">
    <property type="entry name" value="crotonase-like"/>
    <property type="match status" value="1"/>
</dbReference>
<evidence type="ECO:0000313" key="3">
    <source>
        <dbReference type="Proteomes" id="UP001163328"/>
    </source>
</evidence>
<dbReference type="PANTHER" id="PTHR42964">
    <property type="entry name" value="ENOYL-COA HYDRATASE"/>
    <property type="match status" value="1"/>
</dbReference>
<proteinExistence type="inferred from homology"/>
<evidence type="ECO:0000313" key="2">
    <source>
        <dbReference type="EMBL" id="UYW01181.1"/>
    </source>
</evidence>
<evidence type="ECO:0000256" key="1">
    <source>
        <dbReference type="ARBA" id="ARBA00005254"/>
    </source>
</evidence>
<name>A0ABY6LXZ6_9FLAO</name>
<dbReference type="EMBL" id="CP081495">
    <property type="protein sequence ID" value="UYW01181.1"/>
    <property type="molecule type" value="Genomic_DNA"/>
</dbReference>
<dbReference type="InterPro" id="IPR029045">
    <property type="entry name" value="ClpP/crotonase-like_dom_sf"/>
</dbReference>
<dbReference type="RefSeq" id="WP_264433597.1">
    <property type="nucleotide sequence ID" value="NZ_CP081495.1"/>
</dbReference>
<dbReference type="SUPFAM" id="SSF52096">
    <property type="entry name" value="ClpP/crotonase"/>
    <property type="match status" value="1"/>
</dbReference>
<gene>
    <name evidence="2" type="ORF">K5I29_12080</name>
</gene>
<accession>A0ABY6LXZ6</accession>
<comment type="similarity">
    <text evidence="1">Belongs to the enoyl-CoA hydratase/isomerase family.</text>
</comment>
<dbReference type="Gene3D" id="3.90.226.10">
    <property type="entry name" value="2-enoyl-CoA Hydratase, Chain A, domain 1"/>
    <property type="match status" value="1"/>
</dbReference>
<dbReference type="Proteomes" id="UP001163328">
    <property type="component" value="Chromosome"/>
</dbReference>